<dbReference type="Pfam" id="PF01490">
    <property type="entry name" value="Aa_trans"/>
    <property type="match status" value="1"/>
</dbReference>
<evidence type="ECO:0000313" key="9">
    <source>
        <dbReference type="Proteomes" id="UP001652623"/>
    </source>
</evidence>
<name>A0ABM3ZVE1_ZIZJJ</name>
<evidence type="ECO:0000256" key="7">
    <source>
        <dbReference type="SAM" id="Phobius"/>
    </source>
</evidence>
<sequence>MWLKELKFLSFISAGGVVASSVISLCILWTGAAEGVGFHNKGEILHMGGTPTALGFYALSFTAHSFLASLYSSMEDKTQFYKVLIISFSLSTFGYISIGIMGYLMHGKDVSSQVTLNLSKNKISSKIAIYTILIIPTAKFALIMSPVVDSIERNLLTHYNVVVLRPL</sequence>
<evidence type="ECO:0000256" key="5">
    <source>
        <dbReference type="ARBA" id="ARBA00022989"/>
    </source>
</evidence>
<proteinExistence type="predicted"/>
<dbReference type="RefSeq" id="XP_060668450.1">
    <property type="nucleotide sequence ID" value="XM_060812467.1"/>
</dbReference>
<reference evidence="10" key="1">
    <citation type="submission" date="2025-08" db="UniProtKB">
        <authorList>
            <consortium name="RefSeq"/>
        </authorList>
    </citation>
    <scope>IDENTIFICATION</scope>
    <source>
        <tissue evidence="10">Seedling</tissue>
    </source>
</reference>
<accession>A0ABM3ZVE1</accession>
<dbReference type="Proteomes" id="UP001652623">
    <property type="component" value="Chromosome 10"/>
</dbReference>
<keyword evidence="3 7" id="KW-0812">Transmembrane</keyword>
<evidence type="ECO:0000259" key="8">
    <source>
        <dbReference type="Pfam" id="PF01490"/>
    </source>
</evidence>
<gene>
    <name evidence="10" type="primary">LOC132799794</name>
</gene>
<comment type="subcellular location">
    <subcellularLocation>
        <location evidence="1">Membrane</location>
        <topology evidence="1">Multi-pass membrane protein</topology>
    </subcellularLocation>
</comment>
<keyword evidence="9" id="KW-1185">Reference proteome</keyword>
<keyword evidence="2" id="KW-0813">Transport</keyword>
<feature type="transmembrane region" description="Helical" evidence="7">
    <location>
        <begin position="52"/>
        <end position="71"/>
    </location>
</feature>
<feature type="transmembrane region" description="Helical" evidence="7">
    <location>
        <begin position="12"/>
        <end position="32"/>
    </location>
</feature>
<evidence type="ECO:0000256" key="3">
    <source>
        <dbReference type="ARBA" id="ARBA00022692"/>
    </source>
</evidence>
<evidence type="ECO:0000256" key="6">
    <source>
        <dbReference type="ARBA" id="ARBA00023136"/>
    </source>
</evidence>
<dbReference type="InterPro" id="IPR013057">
    <property type="entry name" value="AA_transpt_TM"/>
</dbReference>
<evidence type="ECO:0000256" key="1">
    <source>
        <dbReference type="ARBA" id="ARBA00004141"/>
    </source>
</evidence>
<evidence type="ECO:0000313" key="10">
    <source>
        <dbReference type="RefSeq" id="XP_060668450.1"/>
    </source>
</evidence>
<evidence type="ECO:0000256" key="2">
    <source>
        <dbReference type="ARBA" id="ARBA00022448"/>
    </source>
</evidence>
<dbReference type="GeneID" id="132799794"/>
<keyword evidence="5 7" id="KW-1133">Transmembrane helix</keyword>
<feature type="domain" description="Amino acid transporter transmembrane" evidence="8">
    <location>
        <begin position="3"/>
        <end position="156"/>
    </location>
</feature>
<organism evidence="9 10">
    <name type="scientific">Ziziphus jujuba</name>
    <name type="common">Chinese jujube</name>
    <name type="synonym">Ziziphus sativa</name>
    <dbReference type="NCBI Taxonomy" id="326968"/>
    <lineage>
        <taxon>Eukaryota</taxon>
        <taxon>Viridiplantae</taxon>
        <taxon>Streptophyta</taxon>
        <taxon>Embryophyta</taxon>
        <taxon>Tracheophyta</taxon>
        <taxon>Spermatophyta</taxon>
        <taxon>Magnoliopsida</taxon>
        <taxon>eudicotyledons</taxon>
        <taxon>Gunneridae</taxon>
        <taxon>Pentapetalae</taxon>
        <taxon>rosids</taxon>
        <taxon>fabids</taxon>
        <taxon>Rosales</taxon>
        <taxon>Rhamnaceae</taxon>
        <taxon>Paliureae</taxon>
        <taxon>Ziziphus</taxon>
    </lineage>
</organism>
<evidence type="ECO:0000256" key="4">
    <source>
        <dbReference type="ARBA" id="ARBA00022970"/>
    </source>
</evidence>
<keyword evidence="4" id="KW-0029">Amino-acid transport</keyword>
<feature type="transmembrane region" description="Helical" evidence="7">
    <location>
        <begin position="83"/>
        <end position="107"/>
    </location>
</feature>
<feature type="transmembrane region" description="Helical" evidence="7">
    <location>
        <begin position="127"/>
        <end position="148"/>
    </location>
</feature>
<dbReference type="PANTHER" id="PTHR22950:SF698">
    <property type="entry name" value="AMINO ACID TRANSPORTER TRANSMEMBRANE DOMAIN-CONTAINING PROTEIN"/>
    <property type="match status" value="1"/>
</dbReference>
<dbReference type="PANTHER" id="PTHR22950">
    <property type="entry name" value="AMINO ACID TRANSPORTER"/>
    <property type="match status" value="1"/>
</dbReference>
<keyword evidence="6 7" id="KW-0472">Membrane</keyword>
<protein>
    <submittedName>
        <fullName evidence="10">Amino acid transporter AVT1I-like</fullName>
    </submittedName>
</protein>